<organism evidence="6 7">
    <name type="scientific">Pendulispora rubella</name>
    <dbReference type="NCBI Taxonomy" id="2741070"/>
    <lineage>
        <taxon>Bacteria</taxon>
        <taxon>Pseudomonadati</taxon>
        <taxon>Myxococcota</taxon>
        <taxon>Myxococcia</taxon>
        <taxon>Myxococcales</taxon>
        <taxon>Sorangiineae</taxon>
        <taxon>Pendulisporaceae</taxon>
        <taxon>Pendulispora</taxon>
    </lineage>
</organism>
<dbReference type="InterPro" id="IPR038445">
    <property type="entry name" value="NCDase_C_sf"/>
</dbReference>
<keyword evidence="3" id="KW-0746">Sphingolipid metabolism</keyword>
<evidence type="ECO:0000313" key="7">
    <source>
        <dbReference type="Proteomes" id="UP001374803"/>
    </source>
</evidence>
<dbReference type="Gene3D" id="2.60.40.2300">
    <property type="entry name" value="Neutral/alkaline non-lysosomal ceramidase, C-terminal domain"/>
    <property type="match status" value="1"/>
</dbReference>
<dbReference type="EC" id="3.5.1.23" evidence="3"/>
<feature type="domain" description="Neutral/alkaline non-lysosomal ceramidase N-terminal" evidence="4">
    <location>
        <begin position="39"/>
        <end position="515"/>
    </location>
</feature>
<comment type="catalytic activity">
    <reaction evidence="3">
        <text>an N-acylsphing-4-enine + H2O = sphing-4-enine + a fatty acid</text>
        <dbReference type="Rhea" id="RHEA:20856"/>
        <dbReference type="ChEBI" id="CHEBI:15377"/>
        <dbReference type="ChEBI" id="CHEBI:28868"/>
        <dbReference type="ChEBI" id="CHEBI:52639"/>
        <dbReference type="ChEBI" id="CHEBI:57756"/>
        <dbReference type="EC" id="3.5.1.23"/>
    </reaction>
</comment>
<evidence type="ECO:0000259" key="4">
    <source>
        <dbReference type="Pfam" id="PF04734"/>
    </source>
</evidence>
<dbReference type="Proteomes" id="UP001374803">
    <property type="component" value="Chromosome"/>
</dbReference>
<evidence type="ECO:0000256" key="3">
    <source>
        <dbReference type="RuleBase" id="RU366019"/>
    </source>
</evidence>
<gene>
    <name evidence="6" type="ORF">LVJ94_50195</name>
</gene>
<comment type="similarity">
    <text evidence="1 3">Belongs to the neutral ceramidase family.</text>
</comment>
<dbReference type="EMBL" id="CP089983">
    <property type="protein sequence ID" value="WXB05054.1"/>
    <property type="molecule type" value="Genomic_DNA"/>
</dbReference>
<name>A0ABZ2L667_9BACT</name>
<accession>A0ABZ2L667</accession>
<dbReference type="Pfam" id="PF17048">
    <property type="entry name" value="Ceramidse_alk_C"/>
    <property type="match status" value="1"/>
</dbReference>
<keyword evidence="3" id="KW-0443">Lipid metabolism</keyword>
<dbReference type="InterPro" id="IPR031329">
    <property type="entry name" value="NEUT/ALK_ceramidase_N"/>
</dbReference>
<evidence type="ECO:0000256" key="2">
    <source>
        <dbReference type="ARBA" id="ARBA00022801"/>
    </source>
</evidence>
<dbReference type="PANTHER" id="PTHR12670:SF1">
    <property type="entry name" value="NEUTRAL CERAMIDASE"/>
    <property type="match status" value="1"/>
</dbReference>
<dbReference type="PANTHER" id="PTHR12670">
    <property type="entry name" value="CERAMIDASE"/>
    <property type="match status" value="1"/>
</dbReference>
<keyword evidence="2 3" id="KW-0378">Hydrolase</keyword>
<reference evidence="6" key="1">
    <citation type="submission" date="2021-12" db="EMBL/GenBank/DDBJ databases">
        <title>Discovery of the Pendulisporaceae a myxobacterial family with distinct sporulation behavior and unique specialized metabolism.</title>
        <authorList>
            <person name="Garcia R."/>
            <person name="Popoff A."/>
            <person name="Bader C.D."/>
            <person name="Loehr J."/>
            <person name="Walesch S."/>
            <person name="Walt C."/>
            <person name="Boldt J."/>
            <person name="Bunk B."/>
            <person name="Haeckl F.J.F.P.J."/>
            <person name="Gunesch A.P."/>
            <person name="Birkelbach J."/>
            <person name="Nuebel U."/>
            <person name="Pietschmann T."/>
            <person name="Bach T."/>
            <person name="Mueller R."/>
        </authorList>
    </citation>
    <scope>NUCLEOTIDE SEQUENCE</scope>
    <source>
        <strain evidence="6">MSr11367</strain>
    </source>
</reference>
<evidence type="ECO:0000259" key="5">
    <source>
        <dbReference type="Pfam" id="PF17048"/>
    </source>
</evidence>
<dbReference type="RefSeq" id="WP_394834696.1">
    <property type="nucleotide sequence ID" value="NZ_CP089983.1"/>
</dbReference>
<proteinExistence type="inferred from homology"/>
<dbReference type="InterPro" id="IPR006823">
    <property type="entry name" value="Ceramidase_alk"/>
</dbReference>
<dbReference type="InterPro" id="IPR031331">
    <property type="entry name" value="NEUT/ALK_ceramidase_C"/>
</dbReference>
<dbReference type="Pfam" id="PF04734">
    <property type="entry name" value="Ceramidase_alk"/>
    <property type="match status" value="1"/>
</dbReference>
<sequence>MVLATLMVAPASLAFGCSVDASSTADGKSESAATLDEPYLVGRGIADITGEAAEGHGANYGRLDQSTVGIHIRQRSRAFIVADRTTGKRVVLVTADAGSMYASVRQAVLAKLNAKYGSTYNERNILLAVTHTHGTPGGYADYSLYNIVTFGFHQQTFQALVDGVVESIDRAHADLAPGTLALGRGELNDASANRSRLAFDRLPSGEKSLFPNAIDPTSLVLRFDRGGSPVGALNWFPTHGTSMTGDNGFITGDNKGYAALHWERDVNGVNYRSGGASFVAAFAQTNAGDMSPNLDLKPGTGPTSDQFVNTRIIGTRQYQTARAAFDQPSEAIGGSIDYRLSYVEMEKLTVGPEFTGDGQSHTTCGATLGAAFAAGSTEDGPGPEIFKEGVGNNPLIETVTKARYKASDELRRCQAPKDILLDTGALNFTAKILPIQLVRIGQIYVVSLPFEPTIVAGLRLRRTVAQRLGIDAKNVVVAGYANDYAGYLTTPEEYDQQDYEGGHTMYGRWQLPAALQEVSRLADDLKAGRPSVAGPNPPGPGGREAFQAGVVFDAPAIGYNYGDVVTQPNASYARGQQVSVVFDGAHPKNNLHRGGTFLEVQRKVGSGWQTVADDGDWSTKYHWERWGVAASRVTITWDVPADAEAGTYRILYQGDAKEIGGTITPISGTSREFAVSP</sequence>
<protein>
    <recommendedName>
        <fullName evidence="3">Neutral ceramidase</fullName>
        <ecNumber evidence="3">3.5.1.23</ecNumber>
    </recommendedName>
</protein>
<keyword evidence="7" id="KW-1185">Reference proteome</keyword>
<evidence type="ECO:0000313" key="6">
    <source>
        <dbReference type="EMBL" id="WXB05054.1"/>
    </source>
</evidence>
<evidence type="ECO:0000256" key="1">
    <source>
        <dbReference type="ARBA" id="ARBA00009835"/>
    </source>
</evidence>
<feature type="domain" description="Neutral/alkaline non-lysosomal ceramidase C-terminal" evidence="5">
    <location>
        <begin position="520"/>
        <end position="675"/>
    </location>
</feature>